<evidence type="ECO:0000256" key="1">
    <source>
        <dbReference type="ARBA" id="ARBA00022737"/>
    </source>
</evidence>
<dbReference type="Gene3D" id="1.25.40.10">
    <property type="entry name" value="Tetratricopeptide repeat domain"/>
    <property type="match status" value="1"/>
</dbReference>
<sequence length="687" mass="77923">MALRSLSRKCCSPWTLRRHVYPVSGVVIDGCLVRREREGSSYNTANYSSFANFSTVSFDDYVNVVNSKSQPPLSRKDDIAALGLNNVIADASQTQLAHRQNQYEQEILRWMKASPKIAAYKVEEKLANMWVEQQELLSRFEQQHRVDESLQPPVLLTVDTVNLVIQAWCNSNTGEVGAMRAERLLRWMEDLHSTPAKSTIGLEPTSTYSYNTIFPMPDYQSYATVIDAWSRAAIYESGHAKSNIDSEMETPKRDISEATKNGFECARRAEDVLMHMQKMHERRLENQQHSDPYSSDIQPDTHVFHLVLKAWSNIRGATKATAMRATRILDFMQELHHFQSLNSPTSWQGISVFKVHPNVHTYKLLIQAWASTATPEGADHAEEILRHLLSISKAGNVGVESNPDEECFHIVMKAHAESVRKRRRGTTIGHTSSGDRARQVTALLDWMELLASRRAFKIQPTLETYRIAMSAWAWSHDVDAPREAERILFRIIRASEISCVDVAVDHLLQTGSQNKVSSTPKPWLDGPETRDFNTVINCCAFARGVSSDPSSDMDDDEALELHQKAQKEIFLIAEDVFQALLESKHAQPDSDTFLGMLRACVSLLPNNEDRDARVIELFRLAYKTHPPEQSSSSKSTYSVLDRLQSPIGGGCVNANILRQLRLALPSTEEYIRVREEYEQYRRNSMKP</sequence>
<dbReference type="PANTHER" id="PTHR47942:SF63">
    <property type="entry name" value="PENTATRICOPEPTIDE REPEAT-CONTAINING PROTEIN"/>
    <property type="match status" value="1"/>
</dbReference>
<name>A0ABD3QYX6_9STRA</name>
<reference evidence="2 3" key="1">
    <citation type="journal article" date="2020" name="G3 (Bethesda)">
        <title>Improved Reference Genome for Cyclotella cryptica CCMP332, a Model for Cell Wall Morphogenesis, Salinity Adaptation, and Lipid Production in Diatoms (Bacillariophyta).</title>
        <authorList>
            <person name="Roberts W.R."/>
            <person name="Downey K.M."/>
            <person name="Ruck E.C."/>
            <person name="Traller J.C."/>
            <person name="Alverson A.J."/>
        </authorList>
    </citation>
    <scope>NUCLEOTIDE SEQUENCE [LARGE SCALE GENOMIC DNA]</scope>
    <source>
        <strain evidence="2 3">CCMP332</strain>
    </source>
</reference>
<evidence type="ECO:0000313" key="2">
    <source>
        <dbReference type="EMBL" id="KAL3804341.1"/>
    </source>
</evidence>
<dbReference type="InterPro" id="IPR051222">
    <property type="entry name" value="PPR/CCM1_RNA-binding"/>
</dbReference>
<keyword evidence="3" id="KW-1185">Reference proteome</keyword>
<dbReference type="Proteomes" id="UP001516023">
    <property type="component" value="Unassembled WGS sequence"/>
</dbReference>
<dbReference type="AlphaFoldDB" id="A0ABD3QYX6"/>
<dbReference type="EMBL" id="JABMIG020000008">
    <property type="protein sequence ID" value="KAL3804341.1"/>
    <property type="molecule type" value="Genomic_DNA"/>
</dbReference>
<evidence type="ECO:0000313" key="3">
    <source>
        <dbReference type="Proteomes" id="UP001516023"/>
    </source>
</evidence>
<gene>
    <name evidence="2" type="ORF">HJC23_011269</name>
</gene>
<organism evidence="2 3">
    <name type="scientific">Cyclotella cryptica</name>
    <dbReference type="NCBI Taxonomy" id="29204"/>
    <lineage>
        <taxon>Eukaryota</taxon>
        <taxon>Sar</taxon>
        <taxon>Stramenopiles</taxon>
        <taxon>Ochrophyta</taxon>
        <taxon>Bacillariophyta</taxon>
        <taxon>Coscinodiscophyceae</taxon>
        <taxon>Thalassiosirophycidae</taxon>
        <taxon>Stephanodiscales</taxon>
        <taxon>Stephanodiscaceae</taxon>
        <taxon>Cyclotella</taxon>
    </lineage>
</organism>
<protein>
    <submittedName>
        <fullName evidence="2">Uncharacterized protein</fullName>
    </submittedName>
</protein>
<dbReference type="InterPro" id="IPR011990">
    <property type="entry name" value="TPR-like_helical_dom_sf"/>
</dbReference>
<accession>A0ABD3QYX6</accession>
<keyword evidence="1" id="KW-0677">Repeat</keyword>
<proteinExistence type="predicted"/>
<comment type="caution">
    <text evidence="2">The sequence shown here is derived from an EMBL/GenBank/DDBJ whole genome shotgun (WGS) entry which is preliminary data.</text>
</comment>
<dbReference type="PANTHER" id="PTHR47942">
    <property type="entry name" value="TETRATRICOPEPTIDE REPEAT (TPR)-LIKE SUPERFAMILY PROTEIN-RELATED"/>
    <property type="match status" value="1"/>
</dbReference>